<evidence type="ECO:0008006" key="3">
    <source>
        <dbReference type="Google" id="ProtNLM"/>
    </source>
</evidence>
<accession>A0ABX3L0X3</accession>
<name>A0ABX3L0X3_9PAST</name>
<evidence type="ECO:0000313" key="2">
    <source>
        <dbReference type="Proteomes" id="UP000188820"/>
    </source>
</evidence>
<dbReference type="Gene3D" id="3.40.50.2000">
    <property type="entry name" value="Glycogen Phosphorylase B"/>
    <property type="match status" value="1"/>
</dbReference>
<sequence length="510" mass="59575">MTIQNLALQLCSDSLMPHFTQTYLDTLKIEPWNRQLGTKDKLQNTEKEKFSAVFVDADLSYSKENLLCWLRVLQNDGLLLMESITEKTPEMLTALFPGYLEFIENQNVNIWIFVKRSINFTETYNDVIAALEQNSPGETLFPLLDRLEWSDPYITSANLIRDKWLMRNNMAFLMPEYWQHYTDRTLSNTSKIYMSLSHLAHGDYLLGFNQREQVMGEAHLRRTPTPPNEKYYEKRWKGENLSGKTIAVWTEFGLGDEIMFSQLAYYLKQQGAKNLWIVQKPIVSLLETHPDIDQVISSDQIEQTLGEFDYWVYPHEILAYVSIPFQHLPKRQPYLFPYSGKQIEMEAFFPDSGNLKVGIVWRGDPTHENDIFRSIHDLNYIETLFKMEGIDWYCMQKVCNDQEIQLLEKYNVSHIAKNFNDFSDTAAALTQIDYLVAVDTSVVHAAGAMGIPSLLMLPYVVDWRWGGVGNSCMWYPTIRSFRCPTPRPLWDNVIREVKQTLLERISWKRK</sequence>
<dbReference type="EMBL" id="MLAA01000016">
    <property type="protein sequence ID" value="OOF70055.1"/>
    <property type="molecule type" value="Genomic_DNA"/>
</dbReference>
<dbReference type="RefSeq" id="WP_077462999.1">
    <property type="nucleotide sequence ID" value="NZ_MLAA01000016.1"/>
</dbReference>
<comment type="caution">
    <text evidence="1">The sequence shown here is derived from an EMBL/GenBank/DDBJ whole genome shotgun (WGS) entry which is preliminary data.</text>
</comment>
<gene>
    <name evidence="1" type="ORF">BKG89_04515</name>
</gene>
<dbReference type="Proteomes" id="UP000188820">
    <property type="component" value="Unassembled WGS sequence"/>
</dbReference>
<protein>
    <recommendedName>
        <fullName evidence="3">Methyltransferase type 11</fullName>
    </recommendedName>
</protein>
<proteinExistence type="predicted"/>
<dbReference type="SUPFAM" id="SSF53756">
    <property type="entry name" value="UDP-Glycosyltransferase/glycogen phosphorylase"/>
    <property type="match status" value="1"/>
</dbReference>
<reference evidence="1 2" key="1">
    <citation type="submission" date="2016-10" db="EMBL/GenBank/DDBJ databases">
        <title>Rodentibacter gen. nov. and new species.</title>
        <authorList>
            <person name="Christensen H."/>
        </authorList>
    </citation>
    <scope>NUCLEOTIDE SEQUENCE [LARGE SCALE GENOMIC DNA]</scope>
    <source>
        <strain evidence="1 2">1998236014</strain>
    </source>
</reference>
<evidence type="ECO:0000313" key="1">
    <source>
        <dbReference type="EMBL" id="OOF70055.1"/>
    </source>
</evidence>
<organism evidence="1 2">
    <name type="scientific">Rodentibacter caecimuris</name>
    <dbReference type="NCBI Taxonomy" id="1796644"/>
    <lineage>
        <taxon>Bacteria</taxon>
        <taxon>Pseudomonadati</taxon>
        <taxon>Pseudomonadota</taxon>
        <taxon>Gammaproteobacteria</taxon>
        <taxon>Pasteurellales</taxon>
        <taxon>Pasteurellaceae</taxon>
        <taxon>Rodentibacter</taxon>
    </lineage>
</organism>
<keyword evidence="2" id="KW-1185">Reference proteome</keyword>